<keyword evidence="4" id="KW-0547">Nucleotide-binding</keyword>
<name>A0A1H1TFC7_9ACTN</name>
<keyword evidence="3" id="KW-0808">Transferase</keyword>
<protein>
    <recommendedName>
        <fullName evidence="1">non-specific serine/threonine protein kinase</fullName>
        <ecNumber evidence="1">2.7.11.1</ecNumber>
    </recommendedName>
</protein>
<dbReference type="SMART" id="SM00220">
    <property type="entry name" value="S_TKc"/>
    <property type="match status" value="1"/>
</dbReference>
<reference evidence="8 9" key="1">
    <citation type="submission" date="2016-10" db="EMBL/GenBank/DDBJ databases">
        <authorList>
            <person name="de Groot N.N."/>
        </authorList>
    </citation>
    <scope>NUCLEOTIDE SEQUENCE [LARGE SCALE GENOMIC DNA]</scope>
    <source>
        <strain evidence="8 9">DSM 21741</strain>
    </source>
</reference>
<feature type="domain" description="Protein kinase" evidence="7">
    <location>
        <begin position="36"/>
        <end position="276"/>
    </location>
</feature>
<evidence type="ECO:0000256" key="5">
    <source>
        <dbReference type="ARBA" id="ARBA00022777"/>
    </source>
</evidence>
<dbReference type="STRING" id="546871.SAMN04488543_2013"/>
<dbReference type="InterPro" id="IPR008271">
    <property type="entry name" value="Ser/Thr_kinase_AS"/>
</dbReference>
<gene>
    <name evidence="8" type="ORF">SAMN04488543_2013</name>
</gene>
<dbReference type="GO" id="GO:0005524">
    <property type="term" value="F:ATP binding"/>
    <property type="evidence" value="ECO:0007669"/>
    <property type="project" value="UniProtKB-KW"/>
</dbReference>
<evidence type="ECO:0000313" key="9">
    <source>
        <dbReference type="Proteomes" id="UP000199092"/>
    </source>
</evidence>
<keyword evidence="6" id="KW-0067">ATP-binding</keyword>
<keyword evidence="2" id="KW-0723">Serine/threonine-protein kinase</keyword>
<evidence type="ECO:0000256" key="1">
    <source>
        <dbReference type="ARBA" id="ARBA00012513"/>
    </source>
</evidence>
<evidence type="ECO:0000313" key="8">
    <source>
        <dbReference type="EMBL" id="SDS58888.1"/>
    </source>
</evidence>
<evidence type="ECO:0000256" key="2">
    <source>
        <dbReference type="ARBA" id="ARBA00022527"/>
    </source>
</evidence>
<accession>A0A1H1TFC7</accession>
<dbReference type="PANTHER" id="PTHR43289">
    <property type="entry name" value="MITOGEN-ACTIVATED PROTEIN KINASE KINASE KINASE 20-RELATED"/>
    <property type="match status" value="1"/>
</dbReference>
<dbReference type="GO" id="GO:0004674">
    <property type="term" value="F:protein serine/threonine kinase activity"/>
    <property type="evidence" value="ECO:0007669"/>
    <property type="project" value="UniProtKB-KW"/>
</dbReference>
<evidence type="ECO:0000256" key="6">
    <source>
        <dbReference type="ARBA" id="ARBA00022840"/>
    </source>
</evidence>
<dbReference type="OrthoDB" id="9762169at2"/>
<dbReference type="InterPro" id="IPR000719">
    <property type="entry name" value="Prot_kinase_dom"/>
</dbReference>
<dbReference type="Gene3D" id="1.10.510.10">
    <property type="entry name" value="Transferase(Phosphotransferase) domain 1"/>
    <property type="match status" value="1"/>
</dbReference>
<organism evidence="8 9">
    <name type="scientific">Friedmanniella luteola</name>
    <dbReference type="NCBI Taxonomy" id="546871"/>
    <lineage>
        <taxon>Bacteria</taxon>
        <taxon>Bacillati</taxon>
        <taxon>Actinomycetota</taxon>
        <taxon>Actinomycetes</taxon>
        <taxon>Propionibacteriales</taxon>
        <taxon>Nocardioidaceae</taxon>
        <taxon>Friedmanniella</taxon>
    </lineage>
</organism>
<keyword evidence="5 8" id="KW-0418">Kinase</keyword>
<evidence type="ECO:0000256" key="3">
    <source>
        <dbReference type="ARBA" id="ARBA00022679"/>
    </source>
</evidence>
<dbReference type="PANTHER" id="PTHR43289:SF6">
    <property type="entry name" value="SERINE_THREONINE-PROTEIN KINASE NEKL-3"/>
    <property type="match status" value="1"/>
</dbReference>
<dbReference type="EC" id="2.7.11.1" evidence="1"/>
<dbReference type="InterPro" id="IPR011009">
    <property type="entry name" value="Kinase-like_dom_sf"/>
</dbReference>
<evidence type="ECO:0000259" key="7">
    <source>
        <dbReference type="PROSITE" id="PS50011"/>
    </source>
</evidence>
<dbReference type="PROSITE" id="PS00108">
    <property type="entry name" value="PROTEIN_KINASE_ST"/>
    <property type="match status" value="1"/>
</dbReference>
<dbReference type="Pfam" id="PF00069">
    <property type="entry name" value="Pkinase"/>
    <property type="match status" value="1"/>
</dbReference>
<keyword evidence="9" id="KW-1185">Reference proteome</keyword>
<dbReference type="Proteomes" id="UP000199092">
    <property type="component" value="Chromosome I"/>
</dbReference>
<proteinExistence type="predicted"/>
<dbReference type="Gene3D" id="3.30.200.20">
    <property type="entry name" value="Phosphorylase Kinase, domain 1"/>
    <property type="match status" value="1"/>
</dbReference>
<dbReference type="EMBL" id="LT629749">
    <property type="protein sequence ID" value="SDS58888.1"/>
    <property type="molecule type" value="Genomic_DNA"/>
</dbReference>
<dbReference type="SUPFAM" id="SSF56112">
    <property type="entry name" value="Protein kinase-like (PK-like)"/>
    <property type="match status" value="1"/>
</dbReference>
<evidence type="ECO:0000256" key="4">
    <source>
        <dbReference type="ARBA" id="ARBA00022741"/>
    </source>
</evidence>
<dbReference type="AlphaFoldDB" id="A0A1H1TFC7"/>
<dbReference type="PROSITE" id="PS50011">
    <property type="entry name" value="PROTEIN_KINASE_DOM"/>
    <property type="match status" value="1"/>
</dbReference>
<sequence length="276" mass="29568">MTTSTAADRRIAFGFDHEDGLPVWTFGPGEELVPGLLARHRLGVGTRCETWLAWSRSLWAPAVVKLARPHQLDHPRARRALQREVDALSGVLHPCLPRLYAADLDADRPHVVLEHVDGPALADLLRPWTFRGVTATVHLTQQLLSALLPLHAAGVAHLDLKPDNVVVRDGRAVVVDLGSARKIGSRQPAGRPVGTLGYAAPEMEACAPIAAAMDVYGVGMVAAEVRGACGSRLPGPRSRRLAGVLADLRAPEPGDRPGVAEALDALDELLPRRARP</sequence>
<dbReference type="RefSeq" id="WP_157720408.1">
    <property type="nucleotide sequence ID" value="NZ_LT629749.1"/>
</dbReference>